<organism evidence="2 3">
    <name type="scientific">Caballeronia grimmiae</name>
    <dbReference type="NCBI Taxonomy" id="1071679"/>
    <lineage>
        <taxon>Bacteria</taxon>
        <taxon>Pseudomonadati</taxon>
        <taxon>Pseudomonadota</taxon>
        <taxon>Betaproteobacteria</taxon>
        <taxon>Burkholderiales</taxon>
        <taxon>Burkholderiaceae</taxon>
        <taxon>Caballeronia</taxon>
    </lineage>
</organism>
<reference evidence="2 3" key="1">
    <citation type="submission" date="2014-03" db="EMBL/GenBank/DDBJ databases">
        <title>Draft Genome Sequences of Four Burkholderia Strains.</title>
        <authorList>
            <person name="Liu X.Y."/>
            <person name="Li C.X."/>
            <person name="Xu J.H."/>
        </authorList>
    </citation>
    <scope>NUCLEOTIDE SEQUENCE [LARGE SCALE GENOMIC DNA]</scope>
    <source>
        <strain evidence="2 3">R27</strain>
    </source>
</reference>
<accession>A0A069NU22</accession>
<gene>
    <name evidence="2" type="ORF">BG57_13870</name>
</gene>
<feature type="compositionally biased region" description="Low complexity" evidence="1">
    <location>
        <begin position="219"/>
        <end position="249"/>
    </location>
</feature>
<dbReference type="Proteomes" id="UP000027439">
    <property type="component" value="Unassembled WGS sequence"/>
</dbReference>
<comment type="caution">
    <text evidence="2">The sequence shown here is derived from an EMBL/GenBank/DDBJ whole genome shotgun (WGS) entry which is preliminary data.</text>
</comment>
<dbReference type="STRING" id="1071679.BG57_13870"/>
<name>A0A069NU22_9BURK</name>
<evidence type="ECO:0000313" key="3">
    <source>
        <dbReference type="Proteomes" id="UP000027439"/>
    </source>
</evidence>
<feature type="region of interest" description="Disordered" evidence="1">
    <location>
        <begin position="202"/>
        <end position="297"/>
    </location>
</feature>
<dbReference type="AlphaFoldDB" id="A0A069NU22"/>
<sequence>MNGPALRAFHALGLDLLDLTTTGGPRMDLREIQRLHAQFAPDSMTIDLPRQIASLPAPADLTADAKTPTLRLRLPKAAPVARRSVVAVAIAAVVAMAGMGAASLYKSVGAPSAHDVKKTAALPKSNGSELPATEAVAAATRPIDAEPPHPVAVTPMLTGRDVAAASAIGLTADQFKNSLGTTSGPAASTAASKAVAPVSTDVQHAAASPIHQARREAEVATQAPAQPTASVTPAQAAAQPAADEQASQQHAAPARTHSYRHRSHSRDEQVSDGDTGSAATKKSAPASRGGSNEVQMF</sequence>
<evidence type="ECO:0000256" key="1">
    <source>
        <dbReference type="SAM" id="MobiDB-lite"/>
    </source>
</evidence>
<evidence type="ECO:0000313" key="2">
    <source>
        <dbReference type="EMBL" id="KDR31109.1"/>
    </source>
</evidence>
<dbReference type="EMBL" id="JFHE01000024">
    <property type="protein sequence ID" value="KDR31109.1"/>
    <property type="molecule type" value="Genomic_DNA"/>
</dbReference>
<proteinExistence type="predicted"/>
<protein>
    <submittedName>
        <fullName evidence="2">Uncharacterized protein</fullName>
    </submittedName>
</protein>
<dbReference type="eggNOG" id="ENOG50317BS">
    <property type="taxonomic scope" value="Bacteria"/>
</dbReference>